<dbReference type="GO" id="GO:0003700">
    <property type="term" value="F:DNA-binding transcription factor activity"/>
    <property type="evidence" value="ECO:0007669"/>
    <property type="project" value="InterPro"/>
</dbReference>
<dbReference type="CDD" id="cd11445">
    <property type="entry name" value="bHLH_AtPIF_like"/>
    <property type="match status" value="1"/>
</dbReference>
<dbReference type="AlphaFoldDB" id="A0A0B2RTG4"/>
<dbReference type="Proteomes" id="UP000053555">
    <property type="component" value="Unassembled WGS sequence"/>
</dbReference>
<dbReference type="InterPro" id="IPR011598">
    <property type="entry name" value="bHLH_dom"/>
</dbReference>
<proteinExistence type="predicted"/>
<dbReference type="InterPro" id="IPR036638">
    <property type="entry name" value="HLH_DNA-bd_sf"/>
</dbReference>
<dbReference type="SUPFAM" id="SSF47459">
    <property type="entry name" value="HLH, helix-loop-helix DNA-binding domain"/>
    <property type="match status" value="1"/>
</dbReference>
<evidence type="ECO:0000259" key="7">
    <source>
        <dbReference type="PROSITE" id="PS50888"/>
    </source>
</evidence>
<gene>
    <name evidence="8" type="ORF">glysoja_049842</name>
</gene>
<dbReference type="GO" id="GO:0010017">
    <property type="term" value="P:red or far-red light signaling pathway"/>
    <property type="evidence" value="ECO:0007669"/>
    <property type="project" value="UniProtKB-ARBA"/>
</dbReference>
<dbReference type="PROSITE" id="PS50888">
    <property type="entry name" value="BHLH"/>
    <property type="match status" value="1"/>
</dbReference>
<dbReference type="PANTHER" id="PTHR46807">
    <property type="entry name" value="TRANSCRIPTION FACTOR PIF3"/>
    <property type="match status" value="1"/>
</dbReference>
<keyword evidence="2" id="KW-0805">Transcription regulation</keyword>
<evidence type="ECO:0000256" key="3">
    <source>
        <dbReference type="ARBA" id="ARBA00023163"/>
    </source>
</evidence>
<evidence type="ECO:0000256" key="5">
    <source>
        <dbReference type="SAM" id="MobiDB-lite"/>
    </source>
</evidence>
<keyword evidence="3" id="KW-0804">Transcription</keyword>
<keyword evidence="6" id="KW-0472">Membrane</keyword>
<comment type="subcellular location">
    <subcellularLocation>
        <location evidence="1">Nucleus</location>
    </subcellularLocation>
</comment>
<dbReference type="FunFam" id="4.10.280.10:FF:000004">
    <property type="entry name" value="Basic helix-loop-helix transcription factor"/>
    <property type="match status" value="1"/>
</dbReference>
<evidence type="ECO:0000256" key="1">
    <source>
        <dbReference type="ARBA" id="ARBA00004123"/>
    </source>
</evidence>
<reference evidence="8" key="1">
    <citation type="submission" date="2014-07" db="EMBL/GenBank/DDBJ databases">
        <title>Identification of a novel salt tolerance gene in wild soybean by whole-genome sequencing.</title>
        <authorList>
            <person name="Lam H.-M."/>
            <person name="Qi X."/>
            <person name="Li M.-W."/>
            <person name="Liu X."/>
            <person name="Xie M."/>
            <person name="Ni M."/>
            <person name="Xu X."/>
        </authorList>
    </citation>
    <scope>NUCLEOTIDE SEQUENCE [LARGE SCALE GENOMIC DNA]</scope>
    <source>
        <tissue evidence="8">Root</tissue>
    </source>
</reference>
<dbReference type="InterPro" id="IPR047265">
    <property type="entry name" value="PIF1-like_bHLH"/>
</dbReference>
<keyword evidence="4" id="KW-0539">Nucleus</keyword>
<protein>
    <submittedName>
        <fullName evidence="8">Transcription factor PIF1</fullName>
    </submittedName>
</protein>
<accession>A0A0B2RTG4</accession>
<name>A0A0B2RTG4_GLYSO</name>
<feature type="transmembrane region" description="Helical" evidence="6">
    <location>
        <begin position="38"/>
        <end position="61"/>
    </location>
</feature>
<dbReference type="EMBL" id="KN647756">
    <property type="protein sequence ID" value="KHN36350.1"/>
    <property type="molecule type" value="Genomic_DNA"/>
</dbReference>
<dbReference type="SMART" id="SM00353">
    <property type="entry name" value="HLH"/>
    <property type="match status" value="1"/>
</dbReference>
<evidence type="ECO:0000313" key="8">
    <source>
        <dbReference type="EMBL" id="KHN36350.1"/>
    </source>
</evidence>
<dbReference type="PANTHER" id="PTHR46807:SF8">
    <property type="entry name" value="TRANSCRIPTION FACTOR PIF1-LIKE ISOFORM X2"/>
    <property type="match status" value="1"/>
</dbReference>
<feature type="region of interest" description="Disordered" evidence="5">
    <location>
        <begin position="97"/>
        <end position="117"/>
    </location>
</feature>
<keyword evidence="6" id="KW-0812">Transmembrane</keyword>
<evidence type="ECO:0000256" key="4">
    <source>
        <dbReference type="ARBA" id="ARBA00023242"/>
    </source>
</evidence>
<dbReference type="Gene3D" id="4.10.280.10">
    <property type="entry name" value="Helix-loop-helix DNA-binding domain"/>
    <property type="match status" value="1"/>
</dbReference>
<organism evidence="8">
    <name type="scientific">Glycine soja</name>
    <name type="common">Wild soybean</name>
    <dbReference type="NCBI Taxonomy" id="3848"/>
    <lineage>
        <taxon>Eukaryota</taxon>
        <taxon>Viridiplantae</taxon>
        <taxon>Streptophyta</taxon>
        <taxon>Embryophyta</taxon>
        <taxon>Tracheophyta</taxon>
        <taxon>Spermatophyta</taxon>
        <taxon>Magnoliopsida</taxon>
        <taxon>eudicotyledons</taxon>
        <taxon>Gunneridae</taxon>
        <taxon>Pentapetalae</taxon>
        <taxon>rosids</taxon>
        <taxon>fabids</taxon>
        <taxon>Fabales</taxon>
        <taxon>Fabaceae</taxon>
        <taxon>Papilionoideae</taxon>
        <taxon>50 kb inversion clade</taxon>
        <taxon>NPAAA clade</taxon>
        <taxon>indigoferoid/millettioid clade</taxon>
        <taxon>Phaseoleae</taxon>
        <taxon>Glycine</taxon>
        <taxon>Glycine subgen. Soja</taxon>
    </lineage>
</organism>
<dbReference type="GO" id="GO:0046983">
    <property type="term" value="F:protein dimerization activity"/>
    <property type="evidence" value="ECO:0007669"/>
    <property type="project" value="InterPro"/>
</dbReference>
<evidence type="ECO:0000256" key="6">
    <source>
        <dbReference type="SAM" id="Phobius"/>
    </source>
</evidence>
<dbReference type="Pfam" id="PF00010">
    <property type="entry name" value="HLH"/>
    <property type="match status" value="1"/>
</dbReference>
<dbReference type="InterPro" id="IPR044273">
    <property type="entry name" value="PIF3-like"/>
</dbReference>
<feature type="domain" description="BHLH" evidence="7">
    <location>
        <begin position="111"/>
        <end position="160"/>
    </location>
</feature>
<evidence type="ECO:0000256" key="2">
    <source>
        <dbReference type="ARBA" id="ARBA00023015"/>
    </source>
</evidence>
<sequence length="214" mass="24699">MRFFLCLHLTTLQSSILPSFLQLHCTEFLDLHFGNFHLLIGFFFSLNFMHVLSCVLMLLGFTDLIAAFFEYSWVWVVGSEFVQKYVGEDVDFESPEAKKQVRGSTSTKRSHAAEVHNLSERRRRDRINEKMKALQELIPRCNKSGKASMLDEPIEYLKSLQLQVTVDASLQIPSVQVGLKHFSDVVRTRSPIPCVNQCHYCIQIYNAFTLKVLF</sequence>
<dbReference type="GO" id="GO:0005634">
    <property type="term" value="C:nucleus"/>
    <property type="evidence" value="ECO:0007669"/>
    <property type="project" value="UniProtKB-SubCell"/>
</dbReference>
<keyword evidence="6" id="KW-1133">Transmembrane helix</keyword>